<evidence type="ECO:0000259" key="8">
    <source>
        <dbReference type="PROSITE" id="PS51880"/>
    </source>
</evidence>
<dbReference type="Pfam" id="PF06071">
    <property type="entry name" value="YchF-GTPase_C"/>
    <property type="match status" value="1"/>
</dbReference>
<evidence type="ECO:0000256" key="6">
    <source>
        <dbReference type="HAMAP-Rule" id="MF_00944"/>
    </source>
</evidence>
<dbReference type="RefSeq" id="WP_256547605.1">
    <property type="nucleotide sequence ID" value="NZ_CP101809.1"/>
</dbReference>
<evidence type="ECO:0000256" key="2">
    <source>
        <dbReference type="ARBA" id="ARBA00022723"/>
    </source>
</evidence>
<dbReference type="Gene3D" id="3.40.50.300">
    <property type="entry name" value="P-loop containing nucleotide triphosphate hydrolases"/>
    <property type="match status" value="1"/>
</dbReference>
<dbReference type="CDD" id="cd01900">
    <property type="entry name" value="YchF"/>
    <property type="match status" value="1"/>
</dbReference>
<reference evidence="9" key="1">
    <citation type="submission" date="2023-07" db="EMBL/GenBank/DDBJ databases">
        <title>Genomic Encyclopedia of Type Strains, Phase IV (KMG-IV): sequencing the most valuable type-strain genomes for metagenomic binning, comparative biology and taxonomic classification.</title>
        <authorList>
            <person name="Goeker M."/>
        </authorList>
    </citation>
    <scope>NUCLEOTIDE SEQUENCE [LARGE SCALE GENOMIC DNA]</scope>
    <source>
        <strain evidence="9">DSM 21204</strain>
    </source>
</reference>
<dbReference type="Gene3D" id="3.10.20.30">
    <property type="match status" value="1"/>
</dbReference>
<name>A0ABU0LYA9_9BACT</name>
<evidence type="ECO:0000313" key="10">
    <source>
        <dbReference type="Proteomes" id="UP001240643"/>
    </source>
</evidence>
<comment type="caution">
    <text evidence="9">The sequence shown here is derived from an EMBL/GenBank/DDBJ whole genome shotgun (WGS) entry which is preliminary data.</text>
</comment>
<protein>
    <recommendedName>
        <fullName evidence="6">Ribosome-binding ATPase YchF</fullName>
    </recommendedName>
</protein>
<keyword evidence="10" id="KW-1185">Reference proteome</keyword>
<feature type="domain" description="OBG-type G" evidence="7">
    <location>
        <begin position="3"/>
        <end position="259"/>
    </location>
</feature>
<dbReference type="InterPro" id="IPR004095">
    <property type="entry name" value="TGS"/>
</dbReference>
<organism evidence="9 10">
    <name type="scientific">Mycoplasmoides fastidiosum</name>
    <dbReference type="NCBI Taxonomy" id="92758"/>
    <lineage>
        <taxon>Bacteria</taxon>
        <taxon>Bacillati</taxon>
        <taxon>Mycoplasmatota</taxon>
        <taxon>Mycoplasmoidales</taxon>
        <taxon>Mycoplasmoidaceae</taxon>
        <taxon>Mycoplasmoides</taxon>
    </lineage>
</organism>
<dbReference type="InterPro" id="IPR031167">
    <property type="entry name" value="G_OBG"/>
</dbReference>
<dbReference type="SUPFAM" id="SSF52540">
    <property type="entry name" value="P-loop containing nucleoside triphosphate hydrolases"/>
    <property type="match status" value="1"/>
</dbReference>
<dbReference type="Proteomes" id="UP001240643">
    <property type="component" value="Unassembled WGS sequence"/>
</dbReference>
<feature type="domain" description="TGS" evidence="8">
    <location>
        <begin position="281"/>
        <end position="364"/>
    </location>
</feature>
<dbReference type="InterPro" id="IPR012676">
    <property type="entry name" value="TGS-like"/>
</dbReference>
<accession>A0ABU0LYA9</accession>
<dbReference type="InterPro" id="IPR004396">
    <property type="entry name" value="ATPase_YchF/OLA1"/>
</dbReference>
<evidence type="ECO:0000256" key="5">
    <source>
        <dbReference type="ARBA" id="ARBA00022842"/>
    </source>
</evidence>
<dbReference type="PANTHER" id="PTHR23305">
    <property type="entry name" value="OBG GTPASE FAMILY"/>
    <property type="match status" value="1"/>
</dbReference>
<dbReference type="NCBIfam" id="TIGR00092">
    <property type="entry name" value="redox-regulated ATPase YchF"/>
    <property type="match status" value="1"/>
</dbReference>
<dbReference type="PROSITE" id="PS51710">
    <property type="entry name" value="G_OBG"/>
    <property type="match status" value="1"/>
</dbReference>
<dbReference type="InterPro" id="IPR013029">
    <property type="entry name" value="YchF_C"/>
</dbReference>
<dbReference type="InterPro" id="IPR023192">
    <property type="entry name" value="TGS-like_dom_sf"/>
</dbReference>
<comment type="similarity">
    <text evidence="6">Belongs to the TRAFAC class OBG-HflX-like GTPase superfamily. OBG GTPase family. YchF/OLA1 subfamily.</text>
</comment>
<evidence type="ECO:0000256" key="3">
    <source>
        <dbReference type="ARBA" id="ARBA00022741"/>
    </source>
</evidence>
<dbReference type="InterPro" id="IPR041706">
    <property type="entry name" value="YchF_N"/>
</dbReference>
<dbReference type="SUPFAM" id="SSF81271">
    <property type="entry name" value="TGS-like"/>
    <property type="match status" value="1"/>
</dbReference>
<dbReference type="Pfam" id="PF01926">
    <property type="entry name" value="MMR_HSR1"/>
    <property type="match status" value="1"/>
</dbReference>
<gene>
    <name evidence="6" type="primary">ychF</name>
    <name evidence="9" type="ORF">J2Z62_000135</name>
</gene>
<dbReference type="Gene3D" id="1.10.150.300">
    <property type="entry name" value="TGS-like domain"/>
    <property type="match status" value="1"/>
</dbReference>
<feature type="binding site" evidence="6">
    <location>
        <begin position="12"/>
        <end position="17"/>
    </location>
    <ligand>
        <name>ATP</name>
        <dbReference type="ChEBI" id="CHEBI:30616"/>
    </ligand>
</feature>
<evidence type="ECO:0000256" key="1">
    <source>
        <dbReference type="ARBA" id="ARBA00001946"/>
    </source>
</evidence>
<dbReference type="HAMAP" id="MF_00944">
    <property type="entry name" value="YchF_OLA1_ATPase"/>
    <property type="match status" value="1"/>
</dbReference>
<comment type="function">
    <text evidence="6">ATPase that binds to both the 70S ribosome and the 50S ribosomal subunit in a nucleotide-independent manner.</text>
</comment>
<evidence type="ECO:0000259" key="7">
    <source>
        <dbReference type="PROSITE" id="PS51710"/>
    </source>
</evidence>
<dbReference type="CDD" id="cd04867">
    <property type="entry name" value="TGS_YchF_OLA1"/>
    <property type="match status" value="1"/>
</dbReference>
<sequence length="366" mass="41073">MALSAGIVGLPNVGKSTLFNTITKLSILVENYPFATIEPNVGVVNLVDERLTKLAQIIEPNKITYATFKFVDIAGLVKGASKGEGLGNKFLQNIRDVDAICHVVRCFDDKTILSTSDQLDAVTDAQVIDLELIYADLEVVKKALHNLPKKMGQKLTNQVDAWDLLERIKQFLDQEKPIRLMEFNEHELTFLKSYNFLTQKPMLYIGNVNDNDIANPEANEQFQKLLAYAQSLNANAIALSVKLENELSQLDPNDATEMMNELGMQETGLNKVIGASFKLLNLSTYFTFGKTEVRAWPFRNGLKAPQCAGIIHSDFERGFIRAEIMRYDDLIHYGSESGVKENGKMRSEGKEYLMQDGDVCLFKFNV</sequence>
<keyword evidence="2" id="KW-0479">Metal-binding</keyword>
<proteinExistence type="inferred from homology"/>
<comment type="cofactor">
    <cofactor evidence="1">
        <name>Mg(2+)</name>
        <dbReference type="ChEBI" id="CHEBI:18420"/>
    </cofactor>
</comment>
<dbReference type="InterPro" id="IPR027417">
    <property type="entry name" value="P-loop_NTPase"/>
</dbReference>
<dbReference type="PANTHER" id="PTHR23305:SF18">
    <property type="entry name" value="OBG-TYPE G DOMAIN-CONTAINING PROTEIN"/>
    <property type="match status" value="1"/>
</dbReference>
<dbReference type="InterPro" id="IPR012675">
    <property type="entry name" value="Beta-grasp_dom_sf"/>
</dbReference>
<keyword evidence="5" id="KW-0460">Magnesium</keyword>
<dbReference type="PRINTS" id="PR00326">
    <property type="entry name" value="GTP1OBG"/>
</dbReference>
<evidence type="ECO:0000313" key="9">
    <source>
        <dbReference type="EMBL" id="MDQ0513697.1"/>
    </source>
</evidence>
<dbReference type="PROSITE" id="PS51880">
    <property type="entry name" value="TGS"/>
    <property type="match status" value="1"/>
</dbReference>
<keyword evidence="4 6" id="KW-0067">ATP-binding</keyword>
<dbReference type="EMBL" id="JAUSWO010000001">
    <property type="protein sequence ID" value="MDQ0513697.1"/>
    <property type="molecule type" value="Genomic_DNA"/>
</dbReference>
<keyword evidence="3 6" id="KW-0547">Nucleotide-binding</keyword>
<dbReference type="PIRSF" id="PIRSF006641">
    <property type="entry name" value="CHP00092"/>
    <property type="match status" value="1"/>
</dbReference>
<dbReference type="InterPro" id="IPR006073">
    <property type="entry name" value="GTP-bd"/>
</dbReference>
<evidence type="ECO:0000256" key="4">
    <source>
        <dbReference type="ARBA" id="ARBA00022840"/>
    </source>
</evidence>